<dbReference type="RefSeq" id="XP_008475514.1">
    <property type="nucleotide sequence ID" value="XM_008477292.3"/>
</dbReference>
<dbReference type="AlphaFoldDB" id="A0A1S3D6T8"/>
<proteinExistence type="predicted"/>
<dbReference type="Proteomes" id="UP000079169">
    <property type="component" value="Unplaced"/>
</dbReference>
<feature type="compositionally biased region" description="Basic and acidic residues" evidence="1">
    <location>
        <begin position="355"/>
        <end position="371"/>
    </location>
</feature>
<dbReference type="GeneID" id="103512523"/>
<evidence type="ECO:0000256" key="1">
    <source>
        <dbReference type="SAM" id="MobiDB-lite"/>
    </source>
</evidence>
<accession>A0A1S3D6T8</accession>
<evidence type="ECO:0000313" key="2">
    <source>
        <dbReference type="Proteomes" id="UP000079169"/>
    </source>
</evidence>
<feature type="region of interest" description="Disordered" evidence="1">
    <location>
        <begin position="348"/>
        <end position="371"/>
    </location>
</feature>
<dbReference type="KEGG" id="dci:103512523"/>
<sequence length="371" mass="42004">MESELRRTLETNFLRTIAPQEDINAPLPGCQAEVTKEDISTLKCSLPSDVLQYVTDILDLPTSYEESDDYDSSQTESVSSVSSFSSLKINLEKPPGAEVTEPSALRVSPYNACIEFFNECEVDKGKMLQHIREQIQATLVFGRQNQYVCTELSPEFEEQSKLDHTMNKSVESLIGRVAKKNVDNKKELNPIEDDAQVSNNDSVKSLGKEKFKGEKYSISICPQEISDWVKARQLSKAMEQKYMDTEEDLAKTLKEIIVEPGEYEIPDQVFKLKEIENAFDELLNDTLGTELFNRPCSEGTSHSEASNFGSTISPGIKQCMSDWMITNIPCSNRHARNMVQNDMNTIQDMTPMNENENHDKQDLPSMDEHEI</sequence>
<organism evidence="2 3">
    <name type="scientific">Diaphorina citri</name>
    <name type="common">Asian citrus psyllid</name>
    <dbReference type="NCBI Taxonomy" id="121845"/>
    <lineage>
        <taxon>Eukaryota</taxon>
        <taxon>Metazoa</taxon>
        <taxon>Ecdysozoa</taxon>
        <taxon>Arthropoda</taxon>
        <taxon>Hexapoda</taxon>
        <taxon>Insecta</taxon>
        <taxon>Pterygota</taxon>
        <taxon>Neoptera</taxon>
        <taxon>Paraneoptera</taxon>
        <taxon>Hemiptera</taxon>
        <taxon>Sternorrhyncha</taxon>
        <taxon>Psylloidea</taxon>
        <taxon>Psyllidae</taxon>
        <taxon>Diaphorininae</taxon>
        <taxon>Diaphorina</taxon>
    </lineage>
</organism>
<evidence type="ECO:0000313" key="3">
    <source>
        <dbReference type="RefSeq" id="XP_008475514.1"/>
    </source>
</evidence>
<protein>
    <submittedName>
        <fullName evidence="3">Uncharacterized protein LOC103512523</fullName>
    </submittedName>
</protein>
<reference evidence="3" key="1">
    <citation type="submission" date="2025-08" db="UniProtKB">
        <authorList>
            <consortium name="RefSeq"/>
        </authorList>
    </citation>
    <scope>IDENTIFICATION</scope>
</reference>
<name>A0A1S3D6T8_DIACI</name>
<keyword evidence="2" id="KW-1185">Reference proteome</keyword>
<dbReference type="PaxDb" id="121845-A0A1S3D6T8"/>
<gene>
    <name evidence="3" type="primary">LOC103512523</name>
</gene>